<protein>
    <submittedName>
        <fullName evidence="1">Uncharacterized protein</fullName>
    </submittedName>
</protein>
<accession>A0A1J5P8T5</accession>
<evidence type="ECO:0000313" key="1">
    <source>
        <dbReference type="EMBL" id="OIQ67662.1"/>
    </source>
</evidence>
<dbReference type="EMBL" id="MLJW01005785">
    <property type="protein sequence ID" value="OIQ67662.1"/>
    <property type="molecule type" value="Genomic_DNA"/>
</dbReference>
<name>A0A1J5P8T5_9ZZZZ</name>
<gene>
    <name evidence="1" type="ORF">GALL_507570</name>
</gene>
<reference evidence="1" key="1">
    <citation type="submission" date="2016-10" db="EMBL/GenBank/DDBJ databases">
        <title>Sequence of Gallionella enrichment culture.</title>
        <authorList>
            <person name="Poehlein A."/>
            <person name="Muehling M."/>
            <person name="Daniel R."/>
        </authorList>
    </citation>
    <scope>NUCLEOTIDE SEQUENCE</scope>
</reference>
<organism evidence="1">
    <name type="scientific">mine drainage metagenome</name>
    <dbReference type="NCBI Taxonomy" id="410659"/>
    <lineage>
        <taxon>unclassified sequences</taxon>
        <taxon>metagenomes</taxon>
        <taxon>ecological metagenomes</taxon>
    </lineage>
</organism>
<dbReference type="AlphaFoldDB" id="A0A1J5P8T5"/>
<sequence length="173" mass="17970">MLRNILAPALVAVLMTTTAPANAAQVMVKDVAVTVDLAAITNKDAAKYWANLGDDLKAAIAARIADRISPDGAHLLIKVSSLGLSTGYMDAAGVVAPHLVGVVNVVADTAQTGQSNTTKPMALPNSNYTLTISATEAEPFVPAGTDIMTISPDKKEYHDALIAAFADYVAKHL</sequence>
<comment type="caution">
    <text evidence="1">The sequence shown here is derived from an EMBL/GenBank/DDBJ whole genome shotgun (WGS) entry which is preliminary data.</text>
</comment>
<proteinExistence type="predicted"/>